<protein>
    <submittedName>
        <fullName evidence="4">Spore cortex-lytic enzyme</fullName>
    </submittedName>
</protein>
<evidence type="ECO:0000256" key="1">
    <source>
        <dbReference type="SAM" id="MobiDB-lite"/>
    </source>
</evidence>
<proteinExistence type="predicted"/>
<dbReference type="GO" id="GO:0016787">
    <property type="term" value="F:hydrolase activity"/>
    <property type="evidence" value="ECO:0007669"/>
    <property type="project" value="InterPro"/>
</dbReference>
<feature type="compositionally biased region" description="Low complexity" evidence="1">
    <location>
        <begin position="329"/>
        <end position="371"/>
    </location>
</feature>
<evidence type="ECO:0000256" key="2">
    <source>
        <dbReference type="SAM" id="Phobius"/>
    </source>
</evidence>
<dbReference type="RefSeq" id="WP_230307747.1">
    <property type="nucleotide sequence ID" value="NZ_UXHF01000137.1"/>
</dbReference>
<evidence type="ECO:0000313" key="4">
    <source>
        <dbReference type="EMBL" id="VDC48998.1"/>
    </source>
</evidence>
<accession>A0A7Z8Y1S8</accession>
<dbReference type="AlphaFoldDB" id="A0A7Z8Y1S8"/>
<feature type="domain" description="Cell wall hydrolase SleB" evidence="3">
    <location>
        <begin position="161"/>
        <end position="270"/>
    </location>
</feature>
<name>A0A7Z8Y1S8_9CAUL</name>
<keyword evidence="2" id="KW-0472">Membrane</keyword>
<keyword evidence="5" id="KW-1185">Reference proteome</keyword>
<dbReference type="Pfam" id="PF07486">
    <property type="entry name" value="Hydrolase_2"/>
    <property type="match status" value="1"/>
</dbReference>
<dbReference type="Gene3D" id="1.10.10.2520">
    <property type="entry name" value="Cell wall hydrolase SleB, domain 1"/>
    <property type="match status" value="1"/>
</dbReference>
<feature type="transmembrane region" description="Helical" evidence="2">
    <location>
        <begin position="21"/>
        <end position="42"/>
    </location>
</feature>
<organism evidence="4 5">
    <name type="scientific">Brevundimonas mediterranea</name>
    <dbReference type="NCBI Taxonomy" id="74329"/>
    <lineage>
        <taxon>Bacteria</taxon>
        <taxon>Pseudomonadati</taxon>
        <taxon>Pseudomonadota</taxon>
        <taxon>Alphaproteobacteria</taxon>
        <taxon>Caulobacterales</taxon>
        <taxon>Caulobacteraceae</taxon>
        <taxon>Brevundimonas</taxon>
    </lineage>
</organism>
<comment type="caution">
    <text evidence="4">The sequence shown here is derived from an EMBL/GenBank/DDBJ whole genome shotgun (WGS) entry which is preliminary data.</text>
</comment>
<dbReference type="Proteomes" id="UP000289220">
    <property type="component" value="Unassembled WGS sequence"/>
</dbReference>
<dbReference type="EMBL" id="UXHF01000137">
    <property type="protein sequence ID" value="VDC48998.1"/>
    <property type="molecule type" value="Genomic_DNA"/>
</dbReference>
<sequence>MSHSSQTRAASRTDRVAKIKPMTAAAAFGGLVGLAIGGAYLGGTLAQANTLRAQAERIHGATAAGFTEEALSAAAGGLDASALSIARRHDPYTSAGAAQRDRQAELLAARLDQLNDNRDPNLRRANLTTPVGARPFRMANALDASRDLDCLTQVVYYEARGEGRDGMKAVAQVVLNRVRHPAFPKTICGVVYQGAARRTGCQFSFTCNGAMRGRVNSGAWNRAKSIASGALSGSVYSAVGNATHFHTTGVSPVWRNSLIRVNQVGSHLFYRFGGRSGASGAFTYAARPSTAGDQPRLIQAGLDPVEAARQAGQAVAYSLVLAQEGLSAPEPAAPAAQPRPQAQPQPEAASRAQPSPQPAAQTAAARTSRPAVTSAKTAAKVEATDVSNPV</sequence>
<reference evidence="4 5" key="1">
    <citation type="submission" date="2018-11" db="EMBL/GenBank/DDBJ databases">
        <authorList>
            <person name="Peiro R."/>
            <person name="Begona"/>
            <person name="Cbmso G."/>
            <person name="Lopez M."/>
            <person name="Gonzalez S."/>
            <person name="Sacristan E."/>
            <person name="Castillo E."/>
        </authorList>
    </citation>
    <scope>NUCLEOTIDE SEQUENCE [LARGE SCALE GENOMIC DNA]</scope>
    <source>
        <strain evidence="4">Brev_genome</strain>
    </source>
</reference>
<evidence type="ECO:0000313" key="5">
    <source>
        <dbReference type="Proteomes" id="UP000289220"/>
    </source>
</evidence>
<keyword evidence="2" id="KW-0812">Transmembrane</keyword>
<gene>
    <name evidence="4" type="primary">sleB_2</name>
    <name evidence="4" type="ORF">BREV_BREV_03428</name>
</gene>
<keyword evidence="2" id="KW-1133">Transmembrane helix</keyword>
<dbReference type="InterPro" id="IPR011105">
    <property type="entry name" value="Cell_wall_hydrolase_SleB"/>
</dbReference>
<evidence type="ECO:0000259" key="3">
    <source>
        <dbReference type="Pfam" id="PF07486"/>
    </source>
</evidence>
<dbReference type="InterPro" id="IPR042047">
    <property type="entry name" value="SleB_dom1"/>
</dbReference>
<feature type="region of interest" description="Disordered" evidence="1">
    <location>
        <begin position="329"/>
        <end position="390"/>
    </location>
</feature>